<keyword evidence="5 10" id="KW-0548">Nucleotidyltransferase</keyword>
<dbReference type="Pfam" id="PF00309">
    <property type="entry name" value="Sigma54_AID"/>
    <property type="match status" value="1"/>
</dbReference>
<dbReference type="GO" id="GO:0006352">
    <property type="term" value="P:DNA-templated transcription initiation"/>
    <property type="evidence" value="ECO:0007669"/>
    <property type="project" value="InterPro"/>
</dbReference>
<dbReference type="KEGG" id="dno:DNO_0532"/>
<dbReference type="PIRSF" id="PIRSF000774">
    <property type="entry name" value="RpoN"/>
    <property type="match status" value="1"/>
</dbReference>
<feature type="domain" description="RNA polymerase sigma factor 54 DNA-binding" evidence="11">
    <location>
        <begin position="311"/>
        <end position="466"/>
    </location>
</feature>
<dbReference type="RefSeq" id="WP_012030866.1">
    <property type="nucleotide sequence ID" value="NC_009446.1"/>
</dbReference>
<dbReference type="InterPro" id="IPR007634">
    <property type="entry name" value="RNA_pol_sigma_54_DNA-bd"/>
</dbReference>
<dbReference type="GO" id="GO:0016987">
    <property type="term" value="F:sigma factor activity"/>
    <property type="evidence" value="ECO:0007669"/>
    <property type="project" value="UniProtKB-KW"/>
</dbReference>
<evidence type="ECO:0000256" key="8">
    <source>
        <dbReference type="ARBA" id="ARBA00023125"/>
    </source>
</evidence>
<dbReference type="STRING" id="246195.DNO_0532"/>
<dbReference type="HOGENOM" id="CLU_020569_1_1_6"/>
<protein>
    <recommendedName>
        <fullName evidence="2 10">RNA polymerase sigma-54 factor</fullName>
    </recommendedName>
</protein>
<name>A5EVL1_DICNV</name>
<keyword evidence="4 10" id="KW-0808">Transferase</keyword>
<dbReference type="InterPro" id="IPR038709">
    <property type="entry name" value="RpoN_core-bd_sf"/>
</dbReference>
<dbReference type="GO" id="GO:0016779">
    <property type="term" value="F:nucleotidyltransferase activity"/>
    <property type="evidence" value="ECO:0007669"/>
    <property type="project" value="UniProtKB-KW"/>
</dbReference>
<feature type="domain" description="RNA polymerase sigma factor 54 core-binding" evidence="12">
    <location>
        <begin position="107"/>
        <end position="296"/>
    </location>
</feature>
<dbReference type="GO" id="GO:0001216">
    <property type="term" value="F:DNA-binding transcription activator activity"/>
    <property type="evidence" value="ECO:0007669"/>
    <property type="project" value="InterPro"/>
</dbReference>
<evidence type="ECO:0000256" key="6">
    <source>
        <dbReference type="ARBA" id="ARBA00023015"/>
    </source>
</evidence>
<dbReference type="Pfam" id="PF04552">
    <property type="entry name" value="Sigma54_DBD"/>
    <property type="match status" value="1"/>
</dbReference>
<dbReference type="InterPro" id="IPR000394">
    <property type="entry name" value="RNA_pol_sigma_54"/>
</dbReference>
<dbReference type="Gene3D" id="1.10.10.60">
    <property type="entry name" value="Homeodomain-like"/>
    <property type="match status" value="1"/>
</dbReference>
<evidence type="ECO:0000259" key="11">
    <source>
        <dbReference type="Pfam" id="PF04552"/>
    </source>
</evidence>
<dbReference type="PANTHER" id="PTHR32248">
    <property type="entry name" value="RNA POLYMERASE SIGMA-54 FACTOR"/>
    <property type="match status" value="1"/>
</dbReference>
<dbReference type="PROSITE" id="PS50044">
    <property type="entry name" value="SIGMA54_3"/>
    <property type="match status" value="1"/>
</dbReference>
<dbReference type="GO" id="GO:0003677">
    <property type="term" value="F:DNA binding"/>
    <property type="evidence" value="ECO:0007669"/>
    <property type="project" value="UniProtKB-KW"/>
</dbReference>
<dbReference type="Gene3D" id="1.10.10.1330">
    <property type="entry name" value="RNA polymerase sigma-54 factor, core-binding domain"/>
    <property type="match status" value="1"/>
</dbReference>
<reference evidence="13 14" key="1">
    <citation type="journal article" date="2007" name="Nat. Biotechnol.">
        <title>Genome sequence and identification of candidate vaccine antigens from the animal pathogen Dichelobacter nodosus.</title>
        <authorList>
            <person name="Myers G.S."/>
            <person name="Parker D."/>
            <person name="Al-Hasani K."/>
            <person name="Kennan R.M."/>
            <person name="Seemann T."/>
            <person name="Ren Q."/>
            <person name="Badger J.H."/>
            <person name="Selengut J.D."/>
            <person name="Deboy R.T."/>
            <person name="Tettelin H."/>
            <person name="Boyce J.D."/>
            <person name="McCarl V.P."/>
            <person name="Han X."/>
            <person name="Nelson W.C."/>
            <person name="Madupu R."/>
            <person name="Mohamoud Y."/>
            <person name="Holley T."/>
            <person name="Fedorova N."/>
            <person name="Khouri H."/>
            <person name="Bottomley S.P."/>
            <person name="Whittington R.J."/>
            <person name="Adler B."/>
            <person name="Songer J.G."/>
            <person name="Rood J.I."/>
            <person name="Paulsen I.T."/>
        </authorList>
    </citation>
    <scope>NUCLEOTIDE SEQUENCE [LARGE SCALE GENOMIC DNA]</scope>
    <source>
        <strain evidence="13 14">VCS1703A</strain>
    </source>
</reference>
<dbReference type="InterPro" id="IPR007046">
    <property type="entry name" value="RNA_pol_sigma_54_core-bd"/>
</dbReference>
<dbReference type="PRINTS" id="PR00045">
    <property type="entry name" value="SIGMA54FCT"/>
</dbReference>
<keyword evidence="7 10" id="KW-0731">Sigma factor</keyword>
<comment type="similarity">
    <text evidence="1 10">Belongs to the sigma-54 factor family.</text>
</comment>
<dbReference type="Pfam" id="PF04963">
    <property type="entry name" value="Sigma54_CBD"/>
    <property type="match status" value="1"/>
</dbReference>
<evidence type="ECO:0000256" key="2">
    <source>
        <dbReference type="ARBA" id="ARBA00019942"/>
    </source>
</evidence>
<evidence type="ECO:0000259" key="12">
    <source>
        <dbReference type="Pfam" id="PF04963"/>
    </source>
</evidence>
<dbReference type="NCBIfam" id="TIGR02395">
    <property type="entry name" value="rpoN_sigma"/>
    <property type="match status" value="1"/>
</dbReference>
<evidence type="ECO:0000256" key="4">
    <source>
        <dbReference type="ARBA" id="ARBA00022679"/>
    </source>
</evidence>
<keyword evidence="14" id="KW-1185">Reference proteome</keyword>
<keyword evidence="3 10" id="KW-0240">DNA-directed RNA polymerase</keyword>
<accession>A5EVL1</accession>
<dbReference type="PANTHER" id="PTHR32248:SF4">
    <property type="entry name" value="RNA POLYMERASE SIGMA-54 FACTOR"/>
    <property type="match status" value="1"/>
</dbReference>
<evidence type="ECO:0000256" key="7">
    <source>
        <dbReference type="ARBA" id="ARBA00023082"/>
    </source>
</evidence>
<evidence type="ECO:0000256" key="5">
    <source>
        <dbReference type="ARBA" id="ARBA00022695"/>
    </source>
</evidence>
<dbReference type="AlphaFoldDB" id="A5EVL1"/>
<dbReference type="Proteomes" id="UP000000248">
    <property type="component" value="Chromosome"/>
</dbReference>
<dbReference type="OrthoDB" id="9814402at2"/>
<evidence type="ECO:0000313" key="13">
    <source>
        <dbReference type="EMBL" id="ABQ14289.1"/>
    </source>
</evidence>
<keyword evidence="8 10" id="KW-0238">DNA-binding</keyword>
<proteinExistence type="inferred from homology"/>
<evidence type="ECO:0000256" key="1">
    <source>
        <dbReference type="ARBA" id="ARBA00008798"/>
    </source>
</evidence>
<keyword evidence="9 10" id="KW-0804">Transcription</keyword>
<dbReference type="eggNOG" id="COG1508">
    <property type="taxonomic scope" value="Bacteria"/>
</dbReference>
<evidence type="ECO:0000256" key="9">
    <source>
        <dbReference type="ARBA" id="ARBA00023163"/>
    </source>
</evidence>
<organism evidence="13 14">
    <name type="scientific">Dichelobacter nodosus (strain VCS1703A)</name>
    <dbReference type="NCBI Taxonomy" id="246195"/>
    <lineage>
        <taxon>Bacteria</taxon>
        <taxon>Pseudomonadati</taxon>
        <taxon>Pseudomonadota</taxon>
        <taxon>Gammaproteobacteria</taxon>
        <taxon>Cardiobacteriales</taxon>
        <taxon>Cardiobacteriaceae</taxon>
        <taxon>Dichelobacter</taxon>
    </lineage>
</organism>
<gene>
    <name evidence="13" type="primary">rpoN</name>
    <name evidence="13" type="ordered locus">DNO_0532</name>
</gene>
<evidence type="ECO:0000313" key="14">
    <source>
        <dbReference type="Proteomes" id="UP000000248"/>
    </source>
</evidence>
<evidence type="ECO:0000256" key="3">
    <source>
        <dbReference type="ARBA" id="ARBA00022478"/>
    </source>
</evidence>
<dbReference type="EMBL" id="CP000513">
    <property type="protein sequence ID" value="ABQ14289.1"/>
    <property type="molecule type" value="Genomic_DNA"/>
</dbReference>
<sequence length="469" mass="53876">MNKQAQNLNINLKQQLSLTPQLQQAIKILNMNQQDLQVEIAQMLTQNFMLELDDHLQMQRVDSEEEPPKEGLLDELNAELEYDCDWEEVYDSDWHDHAPYREQEIDFDAIIEARPALLPYLREQLQQMPLSPEVLGAAEAFISHLDEDGYLREKCADLAQQYRIKMPVAEAAIQAIKNCQPSGVGAFDLEDCLNLQIALLPENTPYLSVLKRIMTRHFLFIGKNPQLICNRLDLNESDYEQAVLLLKTLNPRPAQEFAHEHGQYIRPEVIVREKGGISFIETDEHIQPLLRINAEYAKLTQSAVDQDKVLLQAQLNEARWFINAIDKRADTIQRVASVIVALQQDFFQEGEKAMQPLTRQKVAELLNVHESTVSRAVNGKYLMCKRGIFELRYFFSSQLETTDGEEQSSTAVKAVISEIVRQEDPKKPLSDQKIADILLKKGYKIARRTAAKYREELGIATSTMRRERS</sequence>
<evidence type="ECO:0000256" key="10">
    <source>
        <dbReference type="PIRNR" id="PIRNR000774"/>
    </source>
</evidence>
<comment type="function">
    <text evidence="10">Sigma factors are initiation factors that promote the attachment of RNA polymerase to specific initiation sites and are then released.</text>
</comment>
<dbReference type="GO" id="GO:0000428">
    <property type="term" value="C:DNA-directed RNA polymerase complex"/>
    <property type="evidence" value="ECO:0007669"/>
    <property type="project" value="UniProtKB-KW"/>
</dbReference>
<keyword evidence="6 10" id="KW-0805">Transcription regulation</keyword>